<keyword evidence="2" id="KW-0238">DNA-binding</keyword>
<dbReference type="SUPFAM" id="SSF55781">
    <property type="entry name" value="GAF domain-like"/>
    <property type="match status" value="1"/>
</dbReference>
<dbReference type="InterPro" id="IPR036388">
    <property type="entry name" value="WH-like_DNA-bd_sf"/>
</dbReference>
<dbReference type="InterPro" id="IPR050707">
    <property type="entry name" value="HTH_MetabolicPath_Reg"/>
</dbReference>
<name>A0ABT6CDD1_9MICO</name>
<keyword evidence="7" id="KW-1185">Reference proteome</keyword>
<proteinExistence type="predicted"/>
<dbReference type="Proteomes" id="UP001528912">
    <property type="component" value="Unassembled WGS sequence"/>
</dbReference>
<keyword evidence="1" id="KW-0805">Transcription regulation</keyword>
<protein>
    <submittedName>
        <fullName evidence="6">IclR family transcriptional regulator</fullName>
    </submittedName>
</protein>
<reference evidence="6 7" key="1">
    <citation type="submission" date="2023-03" db="EMBL/GenBank/DDBJ databases">
        <title>YIM 133296 draft genome.</title>
        <authorList>
            <person name="Xiong L."/>
        </authorList>
    </citation>
    <scope>NUCLEOTIDE SEQUENCE [LARGE SCALE GENOMIC DNA]</scope>
    <source>
        <strain evidence="6 7">YIM 133296</strain>
    </source>
</reference>
<dbReference type="InterPro" id="IPR029016">
    <property type="entry name" value="GAF-like_dom_sf"/>
</dbReference>
<evidence type="ECO:0000313" key="6">
    <source>
        <dbReference type="EMBL" id="MDF8266417.1"/>
    </source>
</evidence>
<dbReference type="PANTHER" id="PTHR30136">
    <property type="entry name" value="HELIX-TURN-HELIX TRANSCRIPTIONAL REGULATOR, ICLR FAMILY"/>
    <property type="match status" value="1"/>
</dbReference>
<dbReference type="Pfam" id="PF09339">
    <property type="entry name" value="HTH_IclR"/>
    <property type="match status" value="1"/>
</dbReference>
<dbReference type="Gene3D" id="3.30.450.40">
    <property type="match status" value="1"/>
</dbReference>
<evidence type="ECO:0000259" key="5">
    <source>
        <dbReference type="PROSITE" id="PS51078"/>
    </source>
</evidence>
<keyword evidence="3" id="KW-0804">Transcription</keyword>
<dbReference type="Pfam" id="PF01614">
    <property type="entry name" value="IclR_C"/>
    <property type="match status" value="1"/>
</dbReference>
<dbReference type="SMART" id="SM00346">
    <property type="entry name" value="HTH_ICLR"/>
    <property type="match status" value="1"/>
</dbReference>
<evidence type="ECO:0000256" key="1">
    <source>
        <dbReference type="ARBA" id="ARBA00023015"/>
    </source>
</evidence>
<dbReference type="RefSeq" id="WP_277193614.1">
    <property type="nucleotide sequence ID" value="NZ_JAROAV010000055.1"/>
</dbReference>
<dbReference type="PROSITE" id="PS51077">
    <property type="entry name" value="HTH_ICLR"/>
    <property type="match status" value="1"/>
</dbReference>
<gene>
    <name evidence="6" type="ORF">P4R38_19375</name>
</gene>
<dbReference type="EMBL" id="JAROAV010000055">
    <property type="protein sequence ID" value="MDF8266417.1"/>
    <property type="molecule type" value="Genomic_DNA"/>
</dbReference>
<evidence type="ECO:0000259" key="4">
    <source>
        <dbReference type="PROSITE" id="PS51077"/>
    </source>
</evidence>
<feature type="domain" description="IclR-ED" evidence="5">
    <location>
        <begin position="67"/>
        <end position="251"/>
    </location>
</feature>
<dbReference type="InterPro" id="IPR005471">
    <property type="entry name" value="Tscrpt_reg_IclR_N"/>
</dbReference>
<evidence type="ECO:0000313" key="7">
    <source>
        <dbReference type="Proteomes" id="UP001528912"/>
    </source>
</evidence>
<dbReference type="InterPro" id="IPR036390">
    <property type="entry name" value="WH_DNA-bd_sf"/>
</dbReference>
<dbReference type="InterPro" id="IPR014757">
    <property type="entry name" value="Tscrpt_reg_IclR_C"/>
</dbReference>
<accession>A0ABT6CDD1</accession>
<organism evidence="6 7">
    <name type="scientific">Luteipulveratus flavus</name>
    <dbReference type="NCBI Taxonomy" id="3031728"/>
    <lineage>
        <taxon>Bacteria</taxon>
        <taxon>Bacillati</taxon>
        <taxon>Actinomycetota</taxon>
        <taxon>Actinomycetes</taxon>
        <taxon>Micrococcales</taxon>
        <taxon>Dermacoccaceae</taxon>
        <taxon>Luteipulveratus</taxon>
    </lineage>
</organism>
<comment type="caution">
    <text evidence="6">The sequence shown here is derived from an EMBL/GenBank/DDBJ whole genome shotgun (WGS) entry which is preliminary data.</text>
</comment>
<dbReference type="SUPFAM" id="SSF46785">
    <property type="entry name" value="Winged helix' DNA-binding domain"/>
    <property type="match status" value="1"/>
</dbReference>
<dbReference type="PANTHER" id="PTHR30136:SF35">
    <property type="entry name" value="HTH-TYPE TRANSCRIPTIONAL REGULATOR RV1719"/>
    <property type="match status" value="1"/>
</dbReference>
<sequence>MSNAPAAAQALAVLQLLARHAEPMPAAAIARDLGLARSSTYHLLNVLRDAGFVSHLGDDQRWGLGVAAFELGSAYSRQAPLQRISRPVLSRLVDRTTHNAHLVVLHGRDVLYVIEERAQGRPSLVTDVGVRLPAQLTASGLAILAVLPPQQVRALFASRDDFVQRHGRGPTSLTALRSELSQVRTRGYAIEQDSVTPGLASVGAAALDHNGLPAAGIAVTYPYERVAPAEREEVVDAVRRAAADLSRRLGHR</sequence>
<evidence type="ECO:0000256" key="2">
    <source>
        <dbReference type="ARBA" id="ARBA00023125"/>
    </source>
</evidence>
<evidence type="ECO:0000256" key="3">
    <source>
        <dbReference type="ARBA" id="ARBA00023163"/>
    </source>
</evidence>
<dbReference type="Gene3D" id="1.10.10.10">
    <property type="entry name" value="Winged helix-like DNA-binding domain superfamily/Winged helix DNA-binding domain"/>
    <property type="match status" value="1"/>
</dbReference>
<dbReference type="PROSITE" id="PS51078">
    <property type="entry name" value="ICLR_ED"/>
    <property type="match status" value="1"/>
</dbReference>
<feature type="domain" description="HTH iclR-type" evidence="4">
    <location>
        <begin position="4"/>
        <end position="66"/>
    </location>
</feature>